<name>A0A8J6P2E9_9FIRM</name>
<evidence type="ECO:0000256" key="12">
    <source>
        <dbReference type="NCBIfam" id="TIGR00593"/>
    </source>
</evidence>
<reference evidence="16" key="1">
    <citation type="submission" date="2020-08" db="EMBL/GenBank/DDBJ databases">
        <title>Genome public.</title>
        <authorList>
            <person name="Liu C."/>
            <person name="Sun Q."/>
        </authorList>
    </citation>
    <scope>NUCLEOTIDE SEQUENCE</scope>
    <source>
        <strain evidence="16">NSJ-15</strain>
    </source>
</reference>
<dbReference type="InterPro" id="IPR029060">
    <property type="entry name" value="PIN-like_dom_sf"/>
</dbReference>
<dbReference type="InterPro" id="IPR036397">
    <property type="entry name" value="RNaseH_sf"/>
</dbReference>
<evidence type="ECO:0000313" key="17">
    <source>
        <dbReference type="Proteomes" id="UP000632659"/>
    </source>
</evidence>
<dbReference type="AlphaFoldDB" id="A0A8J6P2E9"/>
<dbReference type="Gene3D" id="3.30.70.370">
    <property type="match status" value="1"/>
</dbReference>
<dbReference type="InterPro" id="IPR002421">
    <property type="entry name" value="5-3_exonuclease"/>
</dbReference>
<dbReference type="InterPro" id="IPR001098">
    <property type="entry name" value="DNA-dir_DNA_pol_A_palm_dom"/>
</dbReference>
<dbReference type="SUPFAM" id="SSF53098">
    <property type="entry name" value="Ribonuclease H-like"/>
    <property type="match status" value="1"/>
</dbReference>
<evidence type="ECO:0000256" key="3">
    <source>
        <dbReference type="ARBA" id="ARBA00020311"/>
    </source>
</evidence>
<evidence type="ECO:0000256" key="7">
    <source>
        <dbReference type="ARBA" id="ARBA00022763"/>
    </source>
</evidence>
<keyword evidence="9 13" id="KW-0238">DNA-binding</keyword>
<evidence type="ECO:0000259" key="15">
    <source>
        <dbReference type="SMART" id="SM00482"/>
    </source>
</evidence>
<keyword evidence="13" id="KW-0378">Hydrolase</keyword>
<dbReference type="PANTHER" id="PTHR10133:SF27">
    <property type="entry name" value="DNA POLYMERASE NU"/>
    <property type="match status" value="1"/>
</dbReference>
<evidence type="ECO:0000256" key="13">
    <source>
        <dbReference type="RuleBase" id="RU004460"/>
    </source>
</evidence>
<gene>
    <name evidence="13 16" type="primary">polA</name>
    <name evidence="16" type="ORF">H8702_11215</name>
</gene>
<evidence type="ECO:0000256" key="8">
    <source>
        <dbReference type="ARBA" id="ARBA00022932"/>
    </source>
</evidence>
<dbReference type="Pfam" id="PF01367">
    <property type="entry name" value="5_3_exonuc"/>
    <property type="match status" value="1"/>
</dbReference>
<evidence type="ECO:0000259" key="14">
    <source>
        <dbReference type="SMART" id="SM00475"/>
    </source>
</evidence>
<dbReference type="PRINTS" id="PR00868">
    <property type="entry name" value="DNAPOLI"/>
</dbReference>
<feature type="domain" description="5'-3' exonuclease" evidence="14">
    <location>
        <begin position="1"/>
        <end position="259"/>
    </location>
</feature>
<protein>
    <recommendedName>
        <fullName evidence="3 12">DNA polymerase I</fullName>
        <ecNumber evidence="2 12">2.7.7.7</ecNumber>
    </recommendedName>
</protein>
<dbReference type="GO" id="GO:0003677">
    <property type="term" value="F:DNA binding"/>
    <property type="evidence" value="ECO:0007669"/>
    <property type="project" value="UniProtKB-UniRule"/>
</dbReference>
<dbReference type="GO" id="GO:0006302">
    <property type="term" value="P:double-strand break repair"/>
    <property type="evidence" value="ECO:0007669"/>
    <property type="project" value="TreeGrafter"/>
</dbReference>
<evidence type="ECO:0000256" key="10">
    <source>
        <dbReference type="ARBA" id="ARBA00023204"/>
    </source>
</evidence>
<dbReference type="Gene3D" id="1.10.150.20">
    <property type="entry name" value="5' to 3' exonuclease, C-terminal subdomain"/>
    <property type="match status" value="2"/>
</dbReference>
<dbReference type="InterPro" id="IPR020046">
    <property type="entry name" value="5-3_exonucl_a-hlix_arch_N"/>
</dbReference>
<evidence type="ECO:0000256" key="6">
    <source>
        <dbReference type="ARBA" id="ARBA00022705"/>
    </source>
</evidence>
<dbReference type="PANTHER" id="PTHR10133">
    <property type="entry name" value="DNA POLYMERASE I"/>
    <property type="match status" value="1"/>
</dbReference>
<comment type="similarity">
    <text evidence="1 13">Belongs to the DNA polymerase type-A family.</text>
</comment>
<dbReference type="Gene3D" id="3.40.50.1010">
    <property type="entry name" value="5'-nuclease"/>
    <property type="match status" value="1"/>
</dbReference>
<dbReference type="CDD" id="cd09898">
    <property type="entry name" value="H3TH_53EXO"/>
    <property type="match status" value="1"/>
</dbReference>
<organism evidence="16 17">
    <name type="scientific">Massiliimalia timonensis</name>
    <dbReference type="NCBI Taxonomy" id="1987501"/>
    <lineage>
        <taxon>Bacteria</taxon>
        <taxon>Bacillati</taxon>
        <taxon>Bacillota</taxon>
        <taxon>Clostridia</taxon>
        <taxon>Eubacteriales</taxon>
        <taxon>Oscillospiraceae</taxon>
        <taxon>Massiliimalia</taxon>
    </lineage>
</organism>
<dbReference type="FunFam" id="1.10.150.20:FF:000003">
    <property type="entry name" value="DNA polymerase I"/>
    <property type="match status" value="1"/>
</dbReference>
<dbReference type="SUPFAM" id="SSF47807">
    <property type="entry name" value="5' to 3' exonuclease, C-terminal subdomain"/>
    <property type="match status" value="1"/>
</dbReference>
<dbReference type="RefSeq" id="WP_187536724.1">
    <property type="nucleotide sequence ID" value="NZ_JACRTL010000007.1"/>
</dbReference>
<evidence type="ECO:0000313" key="16">
    <source>
        <dbReference type="EMBL" id="MBC8611659.1"/>
    </source>
</evidence>
<evidence type="ECO:0000256" key="11">
    <source>
        <dbReference type="ARBA" id="ARBA00049244"/>
    </source>
</evidence>
<dbReference type="InterPro" id="IPR012337">
    <property type="entry name" value="RNaseH-like_sf"/>
</dbReference>
<comment type="subunit">
    <text evidence="13">Single-chain monomer with multiple functions.</text>
</comment>
<dbReference type="SUPFAM" id="SSF88723">
    <property type="entry name" value="PIN domain-like"/>
    <property type="match status" value="1"/>
</dbReference>
<dbReference type="NCBIfam" id="TIGR00593">
    <property type="entry name" value="pola"/>
    <property type="match status" value="1"/>
</dbReference>
<dbReference type="FunFam" id="1.20.1060.10:FF:000001">
    <property type="entry name" value="DNA polymerase I"/>
    <property type="match status" value="1"/>
</dbReference>
<keyword evidence="5 13" id="KW-0548">Nucleotidyltransferase</keyword>
<dbReference type="EMBL" id="JACRTL010000007">
    <property type="protein sequence ID" value="MBC8611659.1"/>
    <property type="molecule type" value="Genomic_DNA"/>
</dbReference>
<sequence>MKLLAIDGNSILNRAFYGVRLLSNKKGVYTNAIFGFLNILLKLKKDYQPDTTAITFDLKAPTFRHLRYDGYKANRKGMPEELAMQLEPLKEILRALGYPLVELEGYEADDLLGTIAALCQKNGAECIIATGDRDSLQLVGDRVAVCMVKTKENILYDPQRLKEDYGVTPAEIIELKALMGDASDNIPGVKGIGEKTATALIQKYHSIDTIYQSLEEIEATPRVKKLLGEGKESAFLSRELATICVEAPMKEDLADLQMKSVQETELANCLTQLELFSFFPKFGIQPAMAQENTDAPDRTKQVKLLLDPTLEVLKEKLEQQGRIDFYREGETVYFCFADALAVCREQAENAVSELVFSSVLPKRTFQAKQFFKEARAMGTAFENLTFDVELAGYLLSAASRGYALAGLVQKYLPLQSCQVEAAGEEAEAFQTAAAFSDLCDVLERTLKEENMLDLLHEIELPLCEVLADMEYEGFAIDLEQVREYGDELQQRIDGLRDQLFIYAGHTFNPNSTKELGVILFDELGLPAKKKTKTGYSTNADVLESLRGKHPIIECLLEYRKLTKLHSTYIVGLLKVVGEDQRVHSTFNQAETRTGRISSTEPNVQNIPVRTEEGSKIREFFVAREGYTLVDADYSQIELRILAHIADDENMIRAFQDKVDIHQVTASQVFHVPLDEVTPQLRSRAKAINFGIVYGIGAFSLSQDIHVSVAEAKTYIDQYLKTYHGVRNYMDEIVRQAEETGYVSTLYHRRRDLADIRSTNKVVKANAKRIALNTPIQGTAADIIKIAMIRVFRRLKTEGLEAKLILQVHDELILESPVMQAPFVAQLLKEEMQSAAKLAVELSVDVHTGKNWLAAKG</sequence>
<dbReference type="CDD" id="cd09859">
    <property type="entry name" value="PIN_53EXO"/>
    <property type="match status" value="1"/>
</dbReference>
<dbReference type="Proteomes" id="UP000632659">
    <property type="component" value="Unassembled WGS sequence"/>
</dbReference>
<dbReference type="CDD" id="cd06140">
    <property type="entry name" value="DNA_polA_I_Bacillus_like_exo"/>
    <property type="match status" value="1"/>
</dbReference>
<dbReference type="Pfam" id="PF02739">
    <property type="entry name" value="5_3_exonuc_N"/>
    <property type="match status" value="1"/>
</dbReference>
<dbReference type="SUPFAM" id="SSF56672">
    <property type="entry name" value="DNA/RNA polymerases"/>
    <property type="match status" value="1"/>
</dbReference>
<feature type="domain" description="DNA-directed DNA polymerase family A palm" evidence="15">
    <location>
        <begin position="613"/>
        <end position="819"/>
    </location>
</feature>
<dbReference type="Gene3D" id="1.20.1060.10">
    <property type="entry name" value="Taq DNA Polymerase, Chain T, domain 4"/>
    <property type="match status" value="1"/>
</dbReference>
<keyword evidence="7 13" id="KW-0227">DNA damage</keyword>
<dbReference type="SMART" id="SM00475">
    <property type="entry name" value="53EXOc"/>
    <property type="match status" value="1"/>
</dbReference>
<evidence type="ECO:0000256" key="1">
    <source>
        <dbReference type="ARBA" id="ARBA00007705"/>
    </source>
</evidence>
<dbReference type="InterPro" id="IPR008918">
    <property type="entry name" value="HhH2"/>
</dbReference>
<dbReference type="InterPro" id="IPR002298">
    <property type="entry name" value="DNA_polymerase_A"/>
</dbReference>
<comment type="function">
    <text evidence="13">In addition to polymerase activity, this DNA polymerase exhibits 5'-3' exonuclease activity.</text>
</comment>
<dbReference type="Gene3D" id="3.30.420.10">
    <property type="entry name" value="Ribonuclease H-like superfamily/Ribonuclease H"/>
    <property type="match status" value="1"/>
</dbReference>
<dbReference type="SMART" id="SM00279">
    <property type="entry name" value="HhH2"/>
    <property type="match status" value="1"/>
</dbReference>
<keyword evidence="6 13" id="KW-0235">DNA replication</keyword>
<dbReference type="InterPro" id="IPR019760">
    <property type="entry name" value="DNA-dir_DNA_pol_A_CS"/>
</dbReference>
<accession>A0A8J6P2E9</accession>
<comment type="caution">
    <text evidence="16">The sequence shown here is derived from an EMBL/GenBank/DDBJ whole genome shotgun (WGS) entry which is preliminary data.</text>
</comment>
<evidence type="ECO:0000256" key="9">
    <source>
        <dbReference type="ARBA" id="ARBA00023125"/>
    </source>
</evidence>
<keyword evidence="4 13" id="KW-0808">Transferase</keyword>
<dbReference type="InterPro" id="IPR018320">
    <property type="entry name" value="DNA_polymerase_1"/>
</dbReference>
<dbReference type="SMART" id="SM00482">
    <property type="entry name" value="POLAc"/>
    <property type="match status" value="1"/>
</dbReference>
<dbReference type="GO" id="GO:0008409">
    <property type="term" value="F:5'-3' exonuclease activity"/>
    <property type="evidence" value="ECO:0007669"/>
    <property type="project" value="UniProtKB-UniRule"/>
</dbReference>
<dbReference type="InterPro" id="IPR036279">
    <property type="entry name" value="5-3_exonuclease_C_sf"/>
</dbReference>
<keyword evidence="10 13" id="KW-0234">DNA repair</keyword>
<evidence type="ECO:0000256" key="5">
    <source>
        <dbReference type="ARBA" id="ARBA00022695"/>
    </source>
</evidence>
<dbReference type="GO" id="GO:0003887">
    <property type="term" value="F:DNA-directed DNA polymerase activity"/>
    <property type="evidence" value="ECO:0007669"/>
    <property type="project" value="UniProtKB-UniRule"/>
</dbReference>
<comment type="catalytic activity">
    <reaction evidence="11 13">
        <text>DNA(n) + a 2'-deoxyribonucleoside 5'-triphosphate = DNA(n+1) + diphosphate</text>
        <dbReference type="Rhea" id="RHEA:22508"/>
        <dbReference type="Rhea" id="RHEA-COMP:17339"/>
        <dbReference type="Rhea" id="RHEA-COMP:17340"/>
        <dbReference type="ChEBI" id="CHEBI:33019"/>
        <dbReference type="ChEBI" id="CHEBI:61560"/>
        <dbReference type="ChEBI" id="CHEBI:173112"/>
        <dbReference type="EC" id="2.7.7.7"/>
    </reaction>
</comment>
<evidence type="ECO:0000256" key="2">
    <source>
        <dbReference type="ARBA" id="ARBA00012417"/>
    </source>
</evidence>
<dbReference type="NCBIfam" id="NF004397">
    <property type="entry name" value="PRK05755.1"/>
    <property type="match status" value="1"/>
</dbReference>
<dbReference type="FunFam" id="1.10.150.20:FF:000002">
    <property type="entry name" value="DNA polymerase I"/>
    <property type="match status" value="1"/>
</dbReference>
<keyword evidence="8 13" id="KW-0239">DNA-directed DNA polymerase</keyword>
<dbReference type="PROSITE" id="PS00447">
    <property type="entry name" value="DNA_POLYMERASE_A"/>
    <property type="match status" value="1"/>
</dbReference>
<dbReference type="GO" id="GO:0006261">
    <property type="term" value="P:DNA-templated DNA replication"/>
    <property type="evidence" value="ECO:0007669"/>
    <property type="project" value="UniProtKB-UniRule"/>
</dbReference>
<dbReference type="CDD" id="cd08637">
    <property type="entry name" value="DNA_pol_A_pol_I_C"/>
    <property type="match status" value="1"/>
</dbReference>
<keyword evidence="17" id="KW-1185">Reference proteome</keyword>
<dbReference type="Pfam" id="PF00476">
    <property type="entry name" value="DNA_pol_A"/>
    <property type="match status" value="1"/>
</dbReference>
<dbReference type="InterPro" id="IPR043502">
    <property type="entry name" value="DNA/RNA_pol_sf"/>
</dbReference>
<proteinExistence type="inferred from homology"/>
<evidence type="ECO:0000256" key="4">
    <source>
        <dbReference type="ARBA" id="ARBA00022679"/>
    </source>
</evidence>
<keyword evidence="13" id="KW-0540">Nuclease</keyword>
<keyword evidence="13" id="KW-0269">Exonuclease</keyword>
<dbReference type="EC" id="2.7.7.7" evidence="2 12"/>
<dbReference type="InterPro" id="IPR020045">
    <property type="entry name" value="DNA_polI_H3TH"/>
</dbReference>